<gene>
    <name evidence="2" type="ORF">HQ497_11985</name>
</gene>
<feature type="non-terminal residue" evidence="2">
    <location>
        <position position="202"/>
    </location>
</feature>
<comment type="cofactor">
    <cofactor evidence="1">
        <name>[4Fe-4S] cluster</name>
        <dbReference type="ChEBI" id="CHEBI:49883"/>
    </cofactor>
    <text evidence="1">Binds 1 [4Fe-4S] cluster.</text>
</comment>
<keyword evidence="1" id="KW-0249">Electron transport</keyword>
<keyword evidence="1" id="KW-0274">FAD</keyword>
<organism evidence="2 3">
    <name type="scientific">SAR86 cluster bacterium</name>
    <dbReference type="NCBI Taxonomy" id="2030880"/>
    <lineage>
        <taxon>Bacteria</taxon>
        <taxon>Pseudomonadati</taxon>
        <taxon>Pseudomonadota</taxon>
        <taxon>Gammaproteobacteria</taxon>
        <taxon>SAR86 cluster</taxon>
    </lineage>
</organism>
<evidence type="ECO:0000256" key="1">
    <source>
        <dbReference type="RuleBase" id="RU366068"/>
    </source>
</evidence>
<evidence type="ECO:0000313" key="2">
    <source>
        <dbReference type="EMBL" id="NQV66072.1"/>
    </source>
</evidence>
<keyword evidence="1" id="KW-0479">Metal-binding</keyword>
<dbReference type="EC" id="1.5.5.1" evidence="1"/>
<dbReference type="InterPro" id="IPR040156">
    <property type="entry name" value="ETF-QO"/>
</dbReference>
<protein>
    <recommendedName>
        <fullName evidence="1">Electron transfer flavoprotein-ubiquinone oxidoreductase</fullName>
        <shortName evidence="1">ETF-QO</shortName>
        <ecNumber evidence="1">1.5.5.1</ecNumber>
    </recommendedName>
</protein>
<comment type="catalytic activity">
    <reaction evidence="1">
        <text>a ubiquinone + reduced [electron-transfer flavoprotein] = a ubiquinol + oxidized [electron-transfer flavoprotein] + H(+)</text>
        <dbReference type="Rhea" id="RHEA:24052"/>
        <dbReference type="Rhea" id="RHEA-COMP:9565"/>
        <dbReference type="Rhea" id="RHEA-COMP:9566"/>
        <dbReference type="Rhea" id="RHEA-COMP:10685"/>
        <dbReference type="Rhea" id="RHEA-COMP:10686"/>
        <dbReference type="ChEBI" id="CHEBI:15378"/>
        <dbReference type="ChEBI" id="CHEBI:16389"/>
        <dbReference type="ChEBI" id="CHEBI:17976"/>
        <dbReference type="ChEBI" id="CHEBI:57692"/>
        <dbReference type="ChEBI" id="CHEBI:58307"/>
        <dbReference type="EC" id="1.5.5.1"/>
    </reaction>
</comment>
<dbReference type="GO" id="GO:0004174">
    <property type="term" value="F:electron-transferring-flavoprotein dehydrogenase activity"/>
    <property type="evidence" value="ECO:0007669"/>
    <property type="project" value="UniProtKB-UniRule"/>
</dbReference>
<reference evidence="2" key="1">
    <citation type="submission" date="2020-05" db="EMBL/GenBank/DDBJ databases">
        <title>Sulfur intermediates as new biogeochemical hubs in an aquatic model microbial ecosystem.</title>
        <authorList>
            <person name="Vigneron A."/>
        </authorList>
    </citation>
    <scope>NUCLEOTIDE SEQUENCE</scope>
    <source>
        <strain evidence="2">Bin.250</strain>
    </source>
</reference>
<proteinExistence type="predicted"/>
<accession>A0A972VZW5</accession>
<dbReference type="Proteomes" id="UP000754644">
    <property type="component" value="Unassembled WGS sequence"/>
</dbReference>
<evidence type="ECO:0000313" key="3">
    <source>
        <dbReference type="Proteomes" id="UP000754644"/>
    </source>
</evidence>
<keyword evidence="1" id="KW-0285">Flavoprotein</keyword>
<keyword evidence="1" id="KW-0813">Transport</keyword>
<dbReference type="GO" id="GO:0046872">
    <property type="term" value="F:metal ion binding"/>
    <property type="evidence" value="ECO:0007669"/>
    <property type="project" value="UniProtKB-KW"/>
</dbReference>
<keyword evidence="1" id="KW-0411">Iron-sulfur</keyword>
<keyword evidence="1" id="KW-0408">Iron</keyword>
<dbReference type="AlphaFoldDB" id="A0A972VZW5"/>
<keyword evidence="1" id="KW-0560">Oxidoreductase</keyword>
<name>A0A972VZW5_9GAMM</name>
<comment type="function">
    <text evidence="1">Accepts electrons from ETF and reduces ubiquinone.</text>
</comment>
<dbReference type="SUPFAM" id="SSF51905">
    <property type="entry name" value="FAD/NAD(P)-binding domain"/>
    <property type="match status" value="1"/>
</dbReference>
<dbReference type="PANTHER" id="PTHR10617">
    <property type="entry name" value="ELECTRON TRANSFER FLAVOPROTEIN-UBIQUINONE OXIDOREDUCTASE"/>
    <property type="match status" value="1"/>
</dbReference>
<comment type="cofactor">
    <cofactor evidence="1">
        <name>FAD</name>
        <dbReference type="ChEBI" id="CHEBI:57692"/>
    </cofactor>
</comment>
<comment type="caution">
    <text evidence="2">The sequence shown here is derived from an EMBL/GenBank/DDBJ whole genome shotgun (WGS) entry which is preliminary data.</text>
</comment>
<keyword evidence="1" id="KW-0830">Ubiquinone</keyword>
<dbReference type="InterPro" id="IPR036188">
    <property type="entry name" value="FAD/NAD-bd_sf"/>
</dbReference>
<dbReference type="EMBL" id="JABMOJ010000453">
    <property type="protein sequence ID" value="NQV66072.1"/>
    <property type="molecule type" value="Genomic_DNA"/>
</dbReference>
<dbReference type="GO" id="GO:0051539">
    <property type="term" value="F:4 iron, 4 sulfur cluster binding"/>
    <property type="evidence" value="ECO:0007669"/>
    <property type="project" value="UniProtKB-UniRule"/>
</dbReference>
<dbReference type="Pfam" id="PF13450">
    <property type="entry name" value="NAD_binding_8"/>
    <property type="match status" value="1"/>
</dbReference>
<sequence>MERESMEFDIVVVGGGPAGLATAIRFAQLAAEAGEEYSVCLVEKGSEIGAHILSGAVVEPTALNELFPDWKAMGAPLNNAVTDDDVYYLIDDHQGMRLPSWLVPTPLHNHGNYATSLANLCRWLGAQAEELGVNLFPGFAASEVLYNEDGAIKGIATGDMGVGANGEHKSSFQAGYELHGKYTVFAEGCRGHLGKQLIEKFD</sequence>
<dbReference type="Gene3D" id="3.50.50.60">
    <property type="entry name" value="FAD/NAD(P)-binding domain"/>
    <property type="match status" value="2"/>
</dbReference>
<dbReference type="PANTHER" id="PTHR10617:SF107">
    <property type="entry name" value="ELECTRON TRANSFER FLAVOPROTEIN-UBIQUINONE OXIDOREDUCTASE, MITOCHONDRIAL"/>
    <property type="match status" value="1"/>
</dbReference>
<dbReference type="PRINTS" id="PR00420">
    <property type="entry name" value="RNGMNOXGNASE"/>
</dbReference>